<feature type="domain" description="Harmonin-binding protein USHBP1 PDZ-binding" evidence="2">
    <location>
        <begin position="69"/>
        <end position="135"/>
    </location>
</feature>
<dbReference type="PANTHER" id="PTHR23347:SF6">
    <property type="entry name" value="FI17904P1"/>
    <property type="match status" value="1"/>
</dbReference>
<gene>
    <name evidence="3" type="ORF">ILUMI_26871</name>
</gene>
<reference evidence="3" key="1">
    <citation type="submission" date="2019-08" db="EMBL/GenBank/DDBJ databases">
        <title>The genome of the North American firefly Photinus pyralis.</title>
        <authorList>
            <consortium name="Photinus pyralis genome working group"/>
            <person name="Fallon T.R."/>
            <person name="Sander Lower S.E."/>
            <person name="Weng J.-K."/>
        </authorList>
    </citation>
    <scope>NUCLEOTIDE SEQUENCE</scope>
    <source>
        <strain evidence="3">TRF0915ILg1</strain>
        <tissue evidence="3">Whole body</tissue>
    </source>
</reference>
<dbReference type="EMBL" id="VTPC01091190">
    <property type="protein sequence ID" value="KAF2879296.1"/>
    <property type="molecule type" value="Genomic_DNA"/>
</dbReference>
<dbReference type="PANTHER" id="PTHR23347">
    <property type="entry name" value="COLORECTAL MUTANT CANCER PROTEIN MCC PROTEIN -RELATED"/>
    <property type="match status" value="1"/>
</dbReference>
<keyword evidence="4" id="KW-1185">Reference proteome</keyword>
<proteinExistence type="predicted"/>
<evidence type="ECO:0000256" key="1">
    <source>
        <dbReference type="SAM" id="Coils"/>
    </source>
</evidence>
<evidence type="ECO:0000259" key="2">
    <source>
        <dbReference type="Pfam" id="PF10506"/>
    </source>
</evidence>
<evidence type="ECO:0000313" key="4">
    <source>
        <dbReference type="Proteomes" id="UP000801492"/>
    </source>
</evidence>
<comment type="caution">
    <text evidence="3">The sequence shown here is derived from an EMBL/GenBank/DDBJ whole genome shotgun (WGS) entry which is preliminary data.</text>
</comment>
<dbReference type="Pfam" id="PF10506">
    <property type="entry name" value="USHBP1_PDZ-bd"/>
    <property type="match status" value="1"/>
</dbReference>
<protein>
    <recommendedName>
        <fullName evidence="2">Harmonin-binding protein USHBP1 PDZ-binding domain-containing protein</fullName>
    </recommendedName>
</protein>
<sequence length="169" mass="19114">MDRAIEAYDVLLALLETELALNENNQGQLKDTEALLAIATQNKERGYSDAEHAQGVELELIQALAREARLKVRLQELVSTLEQVTKNAEARLLEGREMVHDLNHTNSILAETVDRNHKKYQTRLKKMEQQMLAMVERHNSQVKTLQQRIATLETPPTNSSENSTNSVAV</sequence>
<dbReference type="Proteomes" id="UP000801492">
    <property type="component" value="Unassembled WGS sequence"/>
</dbReference>
<keyword evidence="1" id="KW-0175">Coiled coil</keyword>
<name>A0A8K0C5Y0_IGNLU</name>
<dbReference type="InterPro" id="IPR040171">
    <property type="entry name" value="USBP1-like"/>
</dbReference>
<organism evidence="3 4">
    <name type="scientific">Ignelater luminosus</name>
    <name type="common">Cucubano</name>
    <name type="synonym">Pyrophorus luminosus</name>
    <dbReference type="NCBI Taxonomy" id="2038154"/>
    <lineage>
        <taxon>Eukaryota</taxon>
        <taxon>Metazoa</taxon>
        <taxon>Ecdysozoa</taxon>
        <taxon>Arthropoda</taxon>
        <taxon>Hexapoda</taxon>
        <taxon>Insecta</taxon>
        <taxon>Pterygota</taxon>
        <taxon>Neoptera</taxon>
        <taxon>Endopterygota</taxon>
        <taxon>Coleoptera</taxon>
        <taxon>Polyphaga</taxon>
        <taxon>Elateriformia</taxon>
        <taxon>Elateroidea</taxon>
        <taxon>Elateridae</taxon>
        <taxon>Agrypninae</taxon>
        <taxon>Pyrophorini</taxon>
        <taxon>Ignelater</taxon>
    </lineage>
</organism>
<dbReference type="AlphaFoldDB" id="A0A8K0C5Y0"/>
<evidence type="ECO:0000313" key="3">
    <source>
        <dbReference type="EMBL" id="KAF2879296.1"/>
    </source>
</evidence>
<dbReference type="InterPro" id="IPR019536">
    <property type="entry name" value="USHBP1_PDZ-bd"/>
</dbReference>
<dbReference type="OrthoDB" id="6256369at2759"/>
<accession>A0A8K0C5Y0</accession>
<feature type="coiled-coil region" evidence="1">
    <location>
        <begin position="67"/>
        <end position="137"/>
    </location>
</feature>